<dbReference type="EMBL" id="LXQA010422246">
    <property type="protein sequence ID" value="MCI50809.1"/>
    <property type="molecule type" value="Genomic_DNA"/>
</dbReference>
<dbReference type="AlphaFoldDB" id="A0A392SQ47"/>
<evidence type="ECO:0000313" key="2">
    <source>
        <dbReference type="EMBL" id="MCI50809.1"/>
    </source>
</evidence>
<keyword evidence="3" id="KW-1185">Reference proteome</keyword>
<sequence length="50" mass="5101">MTEGNLRQPCGAPELNDSNVESPTPSVSLSVPESNGSSSLLEDKLVVGSA</sequence>
<feature type="region of interest" description="Disordered" evidence="1">
    <location>
        <begin position="1"/>
        <end position="50"/>
    </location>
</feature>
<organism evidence="2 3">
    <name type="scientific">Trifolium medium</name>
    <dbReference type="NCBI Taxonomy" id="97028"/>
    <lineage>
        <taxon>Eukaryota</taxon>
        <taxon>Viridiplantae</taxon>
        <taxon>Streptophyta</taxon>
        <taxon>Embryophyta</taxon>
        <taxon>Tracheophyta</taxon>
        <taxon>Spermatophyta</taxon>
        <taxon>Magnoliopsida</taxon>
        <taxon>eudicotyledons</taxon>
        <taxon>Gunneridae</taxon>
        <taxon>Pentapetalae</taxon>
        <taxon>rosids</taxon>
        <taxon>fabids</taxon>
        <taxon>Fabales</taxon>
        <taxon>Fabaceae</taxon>
        <taxon>Papilionoideae</taxon>
        <taxon>50 kb inversion clade</taxon>
        <taxon>NPAAA clade</taxon>
        <taxon>Hologalegina</taxon>
        <taxon>IRL clade</taxon>
        <taxon>Trifolieae</taxon>
        <taxon>Trifolium</taxon>
    </lineage>
</organism>
<name>A0A392SQ47_9FABA</name>
<reference evidence="2 3" key="1">
    <citation type="journal article" date="2018" name="Front. Plant Sci.">
        <title>Red Clover (Trifolium pratense) and Zigzag Clover (T. medium) - A Picture of Genomic Similarities and Differences.</title>
        <authorList>
            <person name="Dluhosova J."/>
            <person name="Istvanek J."/>
            <person name="Nedelnik J."/>
            <person name="Repkova J."/>
        </authorList>
    </citation>
    <scope>NUCLEOTIDE SEQUENCE [LARGE SCALE GENOMIC DNA]</scope>
    <source>
        <strain evidence="3">cv. 10/8</strain>
        <tissue evidence="2">Leaf</tissue>
    </source>
</reference>
<comment type="caution">
    <text evidence="2">The sequence shown here is derived from an EMBL/GenBank/DDBJ whole genome shotgun (WGS) entry which is preliminary data.</text>
</comment>
<accession>A0A392SQ47</accession>
<feature type="compositionally biased region" description="Basic and acidic residues" evidence="1">
    <location>
        <begin position="41"/>
        <end position="50"/>
    </location>
</feature>
<evidence type="ECO:0000256" key="1">
    <source>
        <dbReference type="SAM" id="MobiDB-lite"/>
    </source>
</evidence>
<proteinExistence type="predicted"/>
<feature type="compositionally biased region" description="Polar residues" evidence="1">
    <location>
        <begin position="16"/>
        <end position="40"/>
    </location>
</feature>
<protein>
    <submittedName>
        <fullName evidence="2">Uncharacterized protein</fullName>
    </submittedName>
</protein>
<feature type="non-terminal residue" evidence="2">
    <location>
        <position position="50"/>
    </location>
</feature>
<dbReference type="Proteomes" id="UP000265520">
    <property type="component" value="Unassembled WGS sequence"/>
</dbReference>
<evidence type="ECO:0000313" key="3">
    <source>
        <dbReference type="Proteomes" id="UP000265520"/>
    </source>
</evidence>